<evidence type="ECO:0000313" key="2">
    <source>
        <dbReference type="Proteomes" id="UP000805193"/>
    </source>
</evidence>
<keyword evidence="2" id="KW-1185">Reference proteome</keyword>
<sequence>MRGAIKRLRCSVRLGYCATEAHSWVRGGASASAAAMTSRLWNAQTAEARAAAAPARQLCSRLGGSEARALAYGSPCGGFESRPRWFPLSRDVLRNPLRDPGLCKQGKRRGVFVPESVAEGGFGEETEAVQSFDRPSQLLCAYSRQSTVKIYRVGGVPAVSYKESSNGLDEDARHGGSSAEQNMATGELLDSNTTERCPRNSHFCYSLWQEDPVNKTIIVVTQGCWGTSGEVDCQSSNCTSTKKPSKVLNNTMFCCCLGDFCNVNVTDGYVPSDDDNTEIDLPEQFRAEQGNQTIVVIVVVCALVTVFFAAVALVAYRCMVVPRFKPGLDSAHLMEAPQMQSPTLDLDSLKMQEMIGKGRYGTVCKGSLNDRTVAVKIFAQHHHLYYANEKDIYKLFRMDYPFLPRLIGADERVGPEGRREWLLVLTYAPRGSLQSQLRKGTTDWAGLCRMAQSITRALAFLHGEEKNKPCIAHRDLTSQNVLVKDDGSCMLCDFGFAIRISGSKYIRNGEEQHAETNSLAEVGTLRYMAPEVLEGALNLRDCESSLKQVDVYALGLILWEIATRCSDLYQGMNVPEYKMPYEAEVGVHPSTEQMQVLVARHKARPLFPDIWKASNPAVRALKETIEDCWDQDAEARLTAVCVEERLNELPMLWDRHKAGISVTGVSPTINPTSAYHHPRSGFSSLLGCGPLGPCSIQNSTERSEATAETPLSPSSPGVRQLADKNSTAANNHHNRSNLAPTAVSVPLQPHQGRNPCLERNLMVEPVEEISVSGNTLLDQDSRSLLPYAALLGGVSMGNRLVGNGLGSIGLGSNGLVSNGLVSNGLVSNGLVSNGLVANGLVANRPAGSGLVGNADSSLSSPATSSATAATTAEDNSALVLGDVLAQTTRAYHPIPYVQNAVHVSTVIPKQPNLPGNGHKILGLPKKVEKKRFRGMFWKPKASPAAEGGLRRGLRNLFEWKPREDAGRAGNAKSDNAAPPEKFPVNTEVQMVEGSCRVRSLPPVTPVAENETSPLLQSKDINDNCRETEEDRVSRPTTLPLRMCLPVSKGSVADDGSKELSAGLQRVCIEDA</sequence>
<proteinExistence type="predicted"/>
<comment type="caution">
    <text evidence="1">The sequence shown here is derived from an EMBL/GenBank/DDBJ whole genome shotgun (WGS) entry which is preliminary data.</text>
</comment>
<name>A0AC60PG66_IXOPE</name>
<dbReference type="EMBL" id="JABSTQ010010702">
    <property type="protein sequence ID" value="KAG0418773.1"/>
    <property type="molecule type" value="Genomic_DNA"/>
</dbReference>
<gene>
    <name evidence="1" type="ORF">HPB47_004609</name>
</gene>
<accession>A0AC60PG66</accession>
<organism evidence="1 2">
    <name type="scientific">Ixodes persulcatus</name>
    <name type="common">Taiga tick</name>
    <dbReference type="NCBI Taxonomy" id="34615"/>
    <lineage>
        <taxon>Eukaryota</taxon>
        <taxon>Metazoa</taxon>
        <taxon>Ecdysozoa</taxon>
        <taxon>Arthropoda</taxon>
        <taxon>Chelicerata</taxon>
        <taxon>Arachnida</taxon>
        <taxon>Acari</taxon>
        <taxon>Parasitiformes</taxon>
        <taxon>Ixodida</taxon>
        <taxon>Ixodoidea</taxon>
        <taxon>Ixodidae</taxon>
        <taxon>Ixodinae</taxon>
        <taxon>Ixodes</taxon>
    </lineage>
</organism>
<evidence type="ECO:0000313" key="1">
    <source>
        <dbReference type="EMBL" id="KAG0418773.1"/>
    </source>
</evidence>
<dbReference type="Proteomes" id="UP000805193">
    <property type="component" value="Unassembled WGS sequence"/>
</dbReference>
<reference evidence="1 2" key="1">
    <citation type="journal article" date="2020" name="Cell">
        <title>Large-Scale Comparative Analyses of Tick Genomes Elucidate Their Genetic Diversity and Vector Capacities.</title>
        <authorList>
            <consortium name="Tick Genome and Microbiome Consortium (TIGMIC)"/>
            <person name="Jia N."/>
            <person name="Wang J."/>
            <person name="Shi W."/>
            <person name="Du L."/>
            <person name="Sun Y."/>
            <person name="Zhan W."/>
            <person name="Jiang J.F."/>
            <person name="Wang Q."/>
            <person name="Zhang B."/>
            <person name="Ji P."/>
            <person name="Bell-Sakyi L."/>
            <person name="Cui X.M."/>
            <person name="Yuan T.T."/>
            <person name="Jiang B.G."/>
            <person name="Yang W.F."/>
            <person name="Lam T.T."/>
            <person name="Chang Q.C."/>
            <person name="Ding S.J."/>
            <person name="Wang X.J."/>
            <person name="Zhu J.G."/>
            <person name="Ruan X.D."/>
            <person name="Zhao L."/>
            <person name="Wei J.T."/>
            <person name="Ye R.Z."/>
            <person name="Que T.C."/>
            <person name="Du C.H."/>
            <person name="Zhou Y.H."/>
            <person name="Cheng J.X."/>
            <person name="Dai P.F."/>
            <person name="Guo W.B."/>
            <person name="Han X.H."/>
            <person name="Huang E.J."/>
            <person name="Li L.F."/>
            <person name="Wei W."/>
            <person name="Gao Y.C."/>
            <person name="Liu J.Z."/>
            <person name="Shao H.Z."/>
            <person name="Wang X."/>
            <person name="Wang C.C."/>
            <person name="Yang T.C."/>
            <person name="Huo Q.B."/>
            <person name="Li W."/>
            <person name="Chen H.Y."/>
            <person name="Chen S.E."/>
            <person name="Zhou L.G."/>
            <person name="Ni X.B."/>
            <person name="Tian J.H."/>
            <person name="Sheng Y."/>
            <person name="Liu T."/>
            <person name="Pan Y.S."/>
            <person name="Xia L.Y."/>
            <person name="Li J."/>
            <person name="Zhao F."/>
            <person name="Cao W.C."/>
        </authorList>
    </citation>
    <scope>NUCLEOTIDE SEQUENCE [LARGE SCALE GENOMIC DNA]</scope>
    <source>
        <strain evidence="1">Iper-2018</strain>
    </source>
</reference>
<protein>
    <submittedName>
        <fullName evidence="1">Uncharacterized protein</fullName>
    </submittedName>
</protein>